<dbReference type="InterPro" id="IPR044865">
    <property type="entry name" value="MRH_dom"/>
</dbReference>
<evidence type="ECO:0000259" key="20">
    <source>
        <dbReference type="PROSITE" id="PS51914"/>
    </source>
</evidence>
<evidence type="ECO:0000256" key="8">
    <source>
        <dbReference type="ARBA" id="ARBA00022692"/>
    </source>
</evidence>
<feature type="chain" id="PRO_5012260119" description="Autophagy-related protein 27" evidence="19">
    <location>
        <begin position="18"/>
        <end position="259"/>
    </location>
</feature>
<sequence length="259" mass="27896">MRRPALWLYAAAAVAAADWDCEVTLDKVRFNLNALAGVHRLTVSHSTPPTITNTTYALDLCSPLPLDKNVDAAEQCPENTFVCRTKAAVKQETETIVEVLAMGVNGPKATKSKDGLSLAFSGLENGDGDAQSAVVELVCDKKAGNGEPTLESDKAGKATIEWKTVHACEDDPERDVPAPGKPSSHWGFFTWFFLVVFMAVAALLLMTLYGNYSRYGTIGMDPTPTVDTVRDIPFLFKDFANQVVETVKGSGARSGYSAV</sequence>
<dbReference type="InterPro" id="IPR009011">
    <property type="entry name" value="Man6P_isomerase_rcpt-bd_dom_sf"/>
</dbReference>
<dbReference type="GeneID" id="63786307"/>
<keyword evidence="17" id="KW-0968">Cytoplasmic vesicle</keyword>
<dbReference type="STRING" id="56484.A0A1Y2F9C0"/>
<feature type="domain" description="MRH" evidence="20">
    <location>
        <begin position="19"/>
        <end position="170"/>
    </location>
</feature>
<evidence type="ECO:0000256" key="2">
    <source>
        <dbReference type="ARBA" id="ARBA00004358"/>
    </source>
</evidence>
<organism evidence="21 22">
    <name type="scientific">Protomyces lactucae-debilis</name>
    <dbReference type="NCBI Taxonomy" id="2754530"/>
    <lineage>
        <taxon>Eukaryota</taxon>
        <taxon>Fungi</taxon>
        <taxon>Dikarya</taxon>
        <taxon>Ascomycota</taxon>
        <taxon>Taphrinomycotina</taxon>
        <taxon>Taphrinomycetes</taxon>
        <taxon>Taphrinales</taxon>
        <taxon>Protomycetaceae</taxon>
        <taxon>Protomyces</taxon>
    </lineage>
</organism>
<evidence type="ECO:0000256" key="13">
    <source>
        <dbReference type="ARBA" id="ARBA00023034"/>
    </source>
</evidence>
<evidence type="ECO:0000256" key="4">
    <source>
        <dbReference type="ARBA" id="ARBA00004614"/>
    </source>
</evidence>
<dbReference type="RefSeq" id="XP_040724168.1">
    <property type="nucleotide sequence ID" value="XM_040869708.1"/>
</dbReference>
<evidence type="ECO:0000256" key="5">
    <source>
        <dbReference type="ARBA" id="ARBA00005363"/>
    </source>
</evidence>
<dbReference type="OrthoDB" id="29460at2759"/>
<dbReference type="Gene3D" id="2.70.130.10">
    <property type="entry name" value="Mannose-6-phosphate receptor binding domain"/>
    <property type="match status" value="1"/>
</dbReference>
<dbReference type="Pfam" id="PF09451">
    <property type="entry name" value="ATG27"/>
    <property type="match status" value="1"/>
</dbReference>
<feature type="transmembrane region" description="Helical" evidence="18">
    <location>
        <begin position="186"/>
        <end position="210"/>
    </location>
</feature>
<dbReference type="GO" id="GO:0006914">
    <property type="term" value="P:autophagy"/>
    <property type="evidence" value="ECO:0007669"/>
    <property type="project" value="UniProtKB-KW"/>
</dbReference>
<dbReference type="GO" id="GO:0000139">
    <property type="term" value="C:Golgi membrane"/>
    <property type="evidence" value="ECO:0007669"/>
    <property type="project" value="UniProtKB-SubCell"/>
</dbReference>
<keyword evidence="13" id="KW-0333">Golgi apparatus</keyword>
<evidence type="ECO:0000313" key="22">
    <source>
        <dbReference type="Proteomes" id="UP000193685"/>
    </source>
</evidence>
<evidence type="ECO:0000256" key="6">
    <source>
        <dbReference type="ARBA" id="ARBA00013776"/>
    </source>
</evidence>
<evidence type="ECO:0000256" key="9">
    <source>
        <dbReference type="ARBA" id="ARBA00022729"/>
    </source>
</evidence>
<evidence type="ECO:0000256" key="18">
    <source>
        <dbReference type="SAM" id="Phobius"/>
    </source>
</evidence>
<dbReference type="PANTHER" id="PTHR15071">
    <property type="entry name" value="MANNOSE-6-PHOSPHATE RECEPTOR FAMILY MEMBER"/>
    <property type="match status" value="1"/>
</dbReference>
<dbReference type="Proteomes" id="UP000193685">
    <property type="component" value="Unassembled WGS sequence"/>
</dbReference>
<comment type="similarity">
    <text evidence="5">Belongs to the ATG27 family.</text>
</comment>
<keyword evidence="8 18" id="KW-0812">Transmembrane</keyword>
<dbReference type="InterPro" id="IPR018939">
    <property type="entry name" value="Autophagy-rel_prot_27"/>
</dbReference>
<dbReference type="GO" id="GO:0031966">
    <property type="term" value="C:mitochondrial membrane"/>
    <property type="evidence" value="ECO:0007669"/>
    <property type="project" value="UniProtKB-SubCell"/>
</dbReference>
<feature type="signal peptide" evidence="19">
    <location>
        <begin position="1"/>
        <end position="17"/>
    </location>
</feature>
<evidence type="ECO:0000256" key="16">
    <source>
        <dbReference type="ARBA" id="ARBA00023157"/>
    </source>
</evidence>
<keyword evidence="16" id="KW-1015">Disulfide bond</keyword>
<evidence type="ECO:0000256" key="1">
    <source>
        <dbReference type="ARBA" id="ARBA00004304"/>
    </source>
</evidence>
<dbReference type="AlphaFoldDB" id="A0A1Y2F9C0"/>
<dbReference type="GO" id="GO:0015031">
    <property type="term" value="P:protein transport"/>
    <property type="evidence" value="ECO:0007669"/>
    <property type="project" value="UniProtKB-KW"/>
</dbReference>
<evidence type="ECO:0000256" key="11">
    <source>
        <dbReference type="ARBA" id="ARBA00022989"/>
    </source>
</evidence>
<comment type="subcellular location">
    <subcellularLocation>
        <location evidence="2">Cytoplasmic vesicle membrane</location>
        <topology evidence="2">Single-pass type I membrane protein</topology>
    </subcellularLocation>
    <subcellularLocation>
        <location evidence="4">Golgi apparatus membrane</location>
        <topology evidence="4">Single-pass type I membrane protein</topology>
    </subcellularLocation>
    <subcellularLocation>
        <location evidence="1">Mitochondrion membrane</location>
        <topology evidence="1">Single-pass membrane protein</topology>
    </subcellularLocation>
    <subcellularLocation>
        <location evidence="3">Preautophagosomal structure membrane</location>
        <topology evidence="3">Single-pass type I membrane protein</topology>
    </subcellularLocation>
</comment>
<keyword evidence="11 18" id="KW-1133">Transmembrane helix</keyword>
<evidence type="ECO:0000256" key="15">
    <source>
        <dbReference type="ARBA" id="ARBA00023136"/>
    </source>
</evidence>
<name>A0A1Y2F9C0_PROLT</name>
<accession>A0A1Y2F9C0</accession>
<evidence type="ECO:0000256" key="10">
    <source>
        <dbReference type="ARBA" id="ARBA00022927"/>
    </source>
</evidence>
<keyword evidence="9 19" id="KW-0732">Signal</keyword>
<evidence type="ECO:0000313" key="21">
    <source>
        <dbReference type="EMBL" id="ORY80034.1"/>
    </source>
</evidence>
<dbReference type="SUPFAM" id="SSF50911">
    <property type="entry name" value="Mannose 6-phosphate receptor domain"/>
    <property type="match status" value="1"/>
</dbReference>
<keyword evidence="14" id="KW-0496">Mitochondrion</keyword>
<evidence type="ECO:0000256" key="14">
    <source>
        <dbReference type="ARBA" id="ARBA00023128"/>
    </source>
</evidence>
<keyword evidence="15 18" id="KW-0472">Membrane</keyword>
<evidence type="ECO:0000256" key="12">
    <source>
        <dbReference type="ARBA" id="ARBA00023006"/>
    </source>
</evidence>
<gene>
    <name evidence="21" type="ORF">BCR37DRAFT_381488</name>
</gene>
<dbReference type="PROSITE" id="PS51914">
    <property type="entry name" value="MRH"/>
    <property type="match status" value="1"/>
</dbReference>
<dbReference type="PANTHER" id="PTHR15071:SF13">
    <property type="entry name" value="AUTOPHAGY-RELATED PROTEIN 27"/>
    <property type="match status" value="1"/>
</dbReference>
<evidence type="ECO:0000256" key="17">
    <source>
        <dbReference type="ARBA" id="ARBA00023329"/>
    </source>
</evidence>
<comment type="caution">
    <text evidence="21">The sequence shown here is derived from an EMBL/GenBank/DDBJ whole genome shotgun (WGS) entry which is preliminary data.</text>
</comment>
<protein>
    <recommendedName>
        <fullName evidence="6">Autophagy-related protein 27</fullName>
    </recommendedName>
</protein>
<evidence type="ECO:0000256" key="7">
    <source>
        <dbReference type="ARBA" id="ARBA00022448"/>
    </source>
</evidence>
<keyword evidence="12" id="KW-0072">Autophagy</keyword>
<keyword evidence="7" id="KW-0813">Transport</keyword>
<evidence type="ECO:0000256" key="3">
    <source>
        <dbReference type="ARBA" id="ARBA00004472"/>
    </source>
</evidence>
<dbReference type="OMA" id="GSSHWGF"/>
<dbReference type="GO" id="GO:0034045">
    <property type="term" value="C:phagophore assembly site membrane"/>
    <property type="evidence" value="ECO:0007669"/>
    <property type="project" value="UniProtKB-SubCell"/>
</dbReference>
<reference evidence="21 22" key="1">
    <citation type="submission" date="2016-07" db="EMBL/GenBank/DDBJ databases">
        <title>Pervasive Adenine N6-methylation of Active Genes in Fungi.</title>
        <authorList>
            <consortium name="DOE Joint Genome Institute"/>
            <person name="Mondo S.J."/>
            <person name="Dannebaum R.O."/>
            <person name="Kuo R.C."/>
            <person name="Labutti K."/>
            <person name="Haridas S."/>
            <person name="Kuo A."/>
            <person name="Salamov A."/>
            <person name="Ahrendt S.R."/>
            <person name="Lipzen A."/>
            <person name="Sullivan W."/>
            <person name="Andreopoulos W.B."/>
            <person name="Clum A."/>
            <person name="Lindquist E."/>
            <person name="Daum C."/>
            <person name="Ramamoorthy G.K."/>
            <person name="Gryganskyi A."/>
            <person name="Culley D."/>
            <person name="Magnuson J.K."/>
            <person name="James T.Y."/>
            <person name="O'Malley M.A."/>
            <person name="Stajich J.E."/>
            <person name="Spatafora J.W."/>
            <person name="Visel A."/>
            <person name="Grigoriev I.V."/>
        </authorList>
    </citation>
    <scope>NUCLEOTIDE SEQUENCE [LARGE SCALE GENOMIC DNA]</scope>
    <source>
        <strain evidence="21 22">12-1054</strain>
    </source>
</reference>
<evidence type="ECO:0000256" key="19">
    <source>
        <dbReference type="SAM" id="SignalP"/>
    </source>
</evidence>
<proteinExistence type="inferred from homology"/>
<dbReference type="EMBL" id="MCFI01000014">
    <property type="protein sequence ID" value="ORY80034.1"/>
    <property type="molecule type" value="Genomic_DNA"/>
</dbReference>
<keyword evidence="10" id="KW-0653">Protein transport</keyword>
<dbReference type="GO" id="GO:0030659">
    <property type="term" value="C:cytoplasmic vesicle membrane"/>
    <property type="evidence" value="ECO:0007669"/>
    <property type="project" value="UniProtKB-SubCell"/>
</dbReference>
<keyword evidence="22" id="KW-1185">Reference proteome</keyword>